<sequence length="36" mass="4264">MDVKYLGLKHFVPRNADQFYCQCVVQLVQFSIQLEC</sequence>
<dbReference type="EMBL" id="GGEC01080917">
    <property type="protein sequence ID" value="MBX61401.1"/>
    <property type="molecule type" value="Transcribed_RNA"/>
</dbReference>
<accession>A0A2P2Q341</accession>
<protein>
    <submittedName>
        <fullName evidence="1">Uncharacterized protein</fullName>
    </submittedName>
</protein>
<proteinExistence type="predicted"/>
<name>A0A2P2Q341_RHIMU</name>
<dbReference type="AlphaFoldDB" id="A0A2P2Q341"/>
<organism evidence="1">
    <name type="scientific">Rhizophora mucronata</name>
    <name type="common">Asiatic mangrove</name>
    <dbReference type="NCBI Taxonomy" id="61149"/>
    <lineage>
        <taxon>Eukaryota</taxon>
        <taxon>Viridiplantae</taxon>
        <taxon>Streptophyta</taxon>
        <taxon>Embryophyta</taxon>
        <taxon>Tracheophyta</taxon>
        <taxon>Spermatophyta</taxon>
        <taxon>Magnoliopsida</taxon>
        <taxon>eudicotyledons</taxon>
        <taxon>Gunneridae</taxon>
        <taxon>Pentapetalae</taxon>
        <taxon>rosids</taxon>
        <taxon>fabids</taxon>
        <taxon>Malpighiales</taxon>
        <taxon>Rhizophoraceae</taxon>
        <taxon>Rhizophora</taxon>
    </lineage>
</organism>
<evidence type="ECO:0000313" key="1">
    <source>
        <dbReference type="EMBL" id="MBX61401.1"/>
    </source>
</evidence>
<reference evidence="1" key="1">
    <citation type="submission" date="2018-02" db="EMBL/GenBank/DDBJ databases">
        <title>Rhizophora mucronata_Transcriptome.</title>
        <authorList>
            <person name="Meera S.P."/>
            <person name="Sreeshan A."/>
            <person name="Augustine A."/>
        </authorList>
    </citation>
    <scope>NUCLEOTIDE SEQUENCE</scope>
    <source>
        <tissue evidence="1">Leaf</tissue>
    </source>
</reference>